<keyword evidence="4" id="KW-0564">Palmitate</keyword>
<keyword evidence="7" id="KW-0812">Transmembrane</keyword>
<evidence type="ECO:0000256" key="6">
    <source>
        <dbReference type="ARBA" id="ARBA00047790"/>
    </source>
</evidence>
<dbReference type="InterPro" id="IPR039859">
    <property type="entry name" value="PFA4/ZDH16/20/ERF2-like"/>
</dbReference>
<evidence type="ECO:0000256" key="1">
    <source>
        <dbReference type="ARBA" id="ARBA00004127"/>
    </source>
</evidence>
<keyword evidence="9" id="KW-1185">Reference proteome</keyword>
<dbReference type="PANTHER" id="PTHR22883:SF301">
    <property type="entry name" value="PALMITOYLTRANSFERASE ZDHHC12"/>
    <property type="match status" value="1"/>
</dbReference>
<reference evidence="8 9" key="1">
    <citation type="journal article" date="2022" name="Gigascience">
        <title>A chromosome-level genome assembly and annotation of the desert horned lizard, Phrynosoma platyrhinos, provides insight into chromosomal rearrangements among reptiles.</title>
        <authorList>
            <person name="Koochekian N."/>
            <person name="Ascanio A."/>
            <person name="Farleigh K."/>
            <person name="Card D.C."/>
            <person name="Schield D.R."/>
            <person name="Castoe T.A."/>
            <person name="Jezkova T."/>
        </authorList>
    </citation>
    <scope>NUCLEOTIDE SEQUENCE [LARGE SCALE GENOMIC DNA]</scope>
    <source>
        <strain evidence="8">NK-2021</strain>
    </source>
</reference>
<evidence type="ECO:0000313" key="9">
    <source>
        <dbReference type="Proteomes" id="UP000826234"/>
    </source>
</evidence>
<accession>A0ABQ7SDL7</accession>
<comment type="similarity">
    <text evidence="2">Belongs to the DHHC palmitoyltransferase family.</text>
</comment>
<evidence type="ECO:0000256" key="2">
    <source>
        <dbReference type="ARBA" id="ARBA00008574"/>
    </source>
</evidence>
<evidence type="ECO:0000313" key="8">
    <source>
        <dbReference type="EMBL" id="KAH0615422.1"/>
    </source>
</evidence>
<dbReference type="Proteomes" id="UP000826234">
    <property type="component" value="Unassembled WGS sequence"/>
</dbReference>
<sequence>MRMLPKFLCWNSHVYILSSVFSLPFSDLRRELVEGELLQPLLFVSFVFISVMLYYMVSLMDPGYVEHDEDEKELVSKEQDTVVSQHVPAVQLRRCGYCMLKVSILHVGLLLLLGSHLYLISCNTTTWEFMSRHRISYLKQCEVENPFDQGLFLNLWRFFCACRLVKWENLYPQEESSAA</sequence>
<dbReference type="PANTHER" id="PTHR22883">
    <property type="entry name" value="ZINC FINGER DHHC DOMAIN CONTAINING PROTEIN"/>
    <property type="match status" value="1"/>
</dbReference>
<name>A0ABQ7SDL7_PHRPL</name>
<comment type="catalytic activity">
    <reaction evidence="6">
        <text>L-cysteinyl-[protein] + hexadecanoyl-CoA = S-hexadecanoyl-L-cysteinyl-[protein] + CoA</text>
        <dbReference type="Rhea" id="RHEA:36683"/>
        <dbReference type="Rhea" id="RHEA-COMP:10131"/>
        <dbReference type="Rhea" id="RHEA-COMP:11032"/>
        <dbReference type="ChEBI" id="CHEBI:29950"/>
        <dbReference type="ChEBI" id="CHEBI:57287"/>
        <dbReference type="ChEBI" id="CHEBI:57379"/>
        <dbReference type="ChEBI" id="CHEBI:74151"/>
        <dbReference type="EC" id="2.3.1.225"/>
    </reaction>
    <physiologicalReaction direction="left-to-right" evidence="6">
        <dbReference type="Rhea" id="RHEA:36684"/>
    </physiologicalReaction>
</comment>
<evidence type="ECO:0000256" key="3">
    <source>
        <dbReference type="ARBA" id="ARBA00012210"/>
    </source>
</evidence>
<dbReference type="EMBL" id="JAIPUX010005291">
    <property type="protein sequence ID" value="KAH0615422.1"/>
    <property type="molecule type" value="Genomic_DNA"/>
</dbReference>
<proteinExistence type="inferred from homology"/>
<evidence type="ECO:0000256" key="4">
    <source>
        <dbReference type="ARBA" id="ARBA00023139"/>
    </source>
</evidence>
<organism evidence="8 9">
    <name type="scientific">Phrynosoma platyrhinos</name>
    <name type="common">Desert horned lizard</name>
    <dbReference type="NCBI Taxonomy" id="52577"/>
    <lineage>
        <taxon>Eukaryota</taxon>
        <taxon>Metazoa</taxon>
        <taxon>Chordata</taxon>
        <taxon>Craniata</taxon>
        <taxon>Vertebrata</taxon>
        <taxon>Euteleostomi</taxon>
        <taxon>Lepidosauria</taxon>
        <taxon>Squamata</taxon>
        <taxon>Bifurcata</taxon>
        <taxon>Unidentata</taxon>
        <taxon>Episquamata</taxon>
        <taxon>Toxicofera</taxon>
        <taxon>Iguania</taxon>
        <taxon>Phrynosomatidae</taxon>
        <taxon>Phrynosomatinae</taxon>
        <taxon>Phrynosoma</taxon>
    </lineage>
</organism>
<comment type="caution">
    <text evidence="8">The sequence shown here is derived from an EMBL/GenBank/DDBJ whole genome shotgun (WGS) entry which is preliminary data.</text>
</comment>
<evidence type="ECO:0000256" key="7">
    <source>
        <dbReference type="SAM" id="Phobius"/>
    </source>
</evidence>
<evidence type="ECO:0000256" key="5">
    <source>
        <dbReference type="ARBA" id="ARBA00023288"/>
    </source>
</evidence>
<keyword evidence="7" id="KW-0472">Membrane</keyword>
<feature type="transmembrane region" description="Helical" evidence="7">
    <location>
        <begin position="37"/>
        <end position="57"/>
    </location>
</feature>
<protein>
    <recommendedName>
        <fullName evidence="3">protein S-acyltransferase</fullName>
        <ecNumber evidence="3">2.3.1.225</ecNumber>
    </recommendedName>
</protein>
<keyword evidence="5" id="KW-0449">Lipoprotein</keyword>
<comment type="subcellular location">
    <subcellularLocation>
        <location evidence="1">Endomembrane system</location>
        <topology evidence="1">Multi-pass membrane protein</topology>
    </subcellularLocation>
</comment>
<feature type="transmembrane region" description="Helical" evidence="7">
    <location>
        <begin position="102"/>
        <end position="120"/>
    </location>
</feature>
<keyword evidence="7" id="KW-1133">Transmembrane helix</keyword>
<dbReference type="EC" id="2.3.1.225" evidence="3"/>
<gene>
    <name evidence="8" type="ORF">JD844_004629</name>
</gene>